<dbReference type="GeneID" id="85330372"/>
<proteinExistence type="predicted"/>
<dbReference type="InterPro" id="IPR040632">
    <property type="entry name" value="Sulfotransfer_4"/>
</dbReference>
<organism evidence="2 3">
    <name type="scientific">Lasiosphaeria miniovina</name>
    <dbReference type="NCBI Taxonomy" id="1954250"/>
    <lineage>
        <taxon>Eukaryota</taxon>
        <taxon>Fungi</taxon>
        <taxon>Dikarya</taxon>
        <taxon>Ascomycota</taxon>
        <taxon>Pezizomycotina</taxon>
        <taxon>Sordariomycetes</taxon>
        <taxon>Sordariomycetidae</taxon>
        <taxon>Sordariales</taxon>
        <taxon>Lasiosphaeriaceae</taxon>
        <taxon>Lasiosphaeria</taxon>
    </lineage>
</organism>
<evidence type="ECO:0000313" key="2">
    <source>
        <dbReference type="EMBL" id="KAK0712719.1"/>
    </source>
</evidence>
<keyword evidence="1" id="KW-1133">Transmembrane helix</keyword>
<gene>
    <name evidence="2" type="ORF">B0T26DRAFT_803721</name>
</gene>
<comment type="caution">
    <text evidence="2">The sequence shown here is derived from an EMBL/GenBank/DDBJ whole genome shotgun (WGS) entry which is preliminary data.</text>
</comment>
<dbReference type="Proteomes" id="UP001172101">
    <property type="component" value="Unassembled WGS sequence"/>
</dbReference>
<dbReference type="Gene3D" id="3.40.50.300">
    <property type="entry name" value="P-loop containing nucleotide triphosphate hydrolases"/>
    <property type="match status" value="1"/>
</dbReference>
<dbReference type="InterPro" id="IPR027417">
    <property type="entry name" value="P-loop_NTPase"/>
</dbReference>
<evidence type="ECO:0000256" key="1">
    <source>
        <dbReference type="SAM" id="Phobius"/>
    </source>
</evidence>
<evidence type="ECO:0000313" key="3">
    <source>
        <dbReference type="Proteomes" id="UP001172101"/>
    </source>
</evidence>
<dbReference type="AlphaFoldDB" id="A0AA40ABG4"/>
<keyword evidence="3" id="KW-1185">Reference proteome</keyword>
<sequence length="238" mass="26300">MGLALEKLLGGPVCHSSTQLLGREDTYPRNWFTVYTAQPQNNRTTLLPALREATAGFVAPSAAAVCWRRDPDRWWARVWAVIGKTMPPWLNWFLAPVPGWQWFPGVMAQMSRRFALSSVLSCEADGVVVWVGVSSGREMLVESGHPQVPLRLRQASRPPERLHWVELASGWAPLRAVLNKPVPDVSFPRANDAAAVEATARDIFRKTAMVWAVIVAVTTVLLGGLGRWTGAVGVLVKW</sequence>
<dbReference type="RefSeq" id="XP_060294042.1">
    <property type="nucleotide sequence ID" value="XM_060447102.1"/>
</dbReference>
<protein>
    <submittedName>
        <fullName evidence="2">Uncharacterized protein</fullName>
    </submittedName>
</protein>
<accession>A0AA40ABG4</accession>
<reference evidence="2" key="1">
    <citation type="submission" date="2023-06" db="EMBL/GenBank/DDBJ databases">
        <title>Genome-scale phylogeny and comparative genomics of the fungal order Sordariales.</title>
        <authorList>
            <consortium name="Lawrence Berkeley National Laboratory"/>
            <person name="Hensen N."/>
            <person name="Bonometti L."/>
            <person name="Westerberg I."/>
            <person name="Brannstrom I.O."/>
            <person name="Guillou S."/>
            <person name="Cros-Aarteil S."/>
            <person name="Calhoun S."/>
            <person name="Haridas S."/>
            <person name="Kuo A."/>
            <person name="Mondo S."/>
            <person name="Pangilinan J."/>
            <person name="Riley R."/>
            <person name="LaButti K."/>
            <person name="Andreopoulos B."/>
            <person name="Lipzen A."/>
            <person name="Chen C."/>
            <person name="Yanf M."/>
            <person name="Daum C."/>
            <person name="Ng V."/>
            <person name="Clum A."/>
            <person name="Steindorff A."/>
            <person name="Ohm R."/>
            <person name="Martin F."/>
            <person name="Silar P."/>
            <person name="Natvig D."/>
            <person name="Lalanne C."/>
            <person name="Gautier V."/>
            <person name="Ament-velasquez S.L."/>
            <person name="Kruys A."/>
            <person name="Hutchinson M.I."/>
            <person name="Powell A.J."/>
            <person name="Barry K."/>
            <person name="Miller A.N."/>
            <person name="Grigoriev I.V."/>
            <person name="Debuchy R."/>
            <person name="Gladieux P."/>
            <person name="Thoren M.H."/>
            <person name="Johannesson H."/>
        </authorList>
    </citation>
    <scope>NUCLEOTIDE SEQUENCE</scope>
    <source>
        <strain evidence="2">SMH2392-1A</strain>
    </source>
</reference>
<dbReference type="EMBL" id="JAUIRO010000005">
    <property type="protein sequence ID" value="KAK0712719.1"/>
    <property type="molecule type" value="Genomic_DNA"/>
</dbReference>
<feature type="transmembrane region" description="Helical" evidence="1">
    <location>
        <begin position="208"/>
        <end position="228"/>
    </location>
</feature>
<name>A0AA40ABG4_9PEZI</name>
<dbReference type="Pfam" id="PF17784">
    <property type="entry name" value="Sulfotransfer_4"/>
    <property type="match status" value="1"/>
</dbReference>
<keyword evidence="1" id="KW-0812">Transmembrane</keyword>
<keyword evidence="1" id="KW-0472">Membrane</keyword>